<dbReference type="InterPro" id="IPR018170">
    <property type="entry name" value="Aldo/ket_reductase_CS"/>
</dbReference>
<dbReference type="InterPro" id="IPR020471">
    <property type="entry name" value="AKR"/>
</dbReference>
<sequence>MLGLFNVILNNGNSMPSLVFGTSDPENAVGDAVVCAIETGYRHIDCAMFYKNEEEVGAAISKCLTSQNLKREDLFITSKVFAHLINVTAFS</sequence>
<dbReference type="Gene3D" id="3.20.20.100">
    <property type="entry name" value="NADP-dependent oxidoreductase domain"/>
    <property type="match status" value="1"/>
</dbReference>
<reference evidence="2" key="1">
    <citation type="submission" date="2019-11" db="UniProtKB">
        <authorList>
            <consortium name="WormBaseParasite"/>
        </authorList>
    </citation>
    <scope>IDENTIFICATION</scope>
</reference>
<dbReference type="GO" id="GO:0016491">
    <property type="term" value="F:oxidoreductase activity"/>
    <property type="evidence" value="ECO:0007669"/>
    <property type="project" value="InterPro"/>
</dbReference>
<name>A0A5K3FYD8_MESCO</name>
<dbReference type="InterPro" id="IPR023210">
    <property type="entry name" value="NADP_OxRdtase_dom"/>
</dbReference>
<dbReference type="PANTHER" id="PTHR11732">
    <property type="entry name" value="ALDO/KETO REDUCTASE"/>
    <property type="match status" value="1"/>
</dbReference>
<dbReference type="AlphaFoldDB" id="A0A5K3FYD8"/>
<dbReference type="PROSITE" id="PS00798">
    <property type="entry name" value="ALDOKETO_REDUCTASE_1"/>
    <property type="match status" value="1"/>
</dbReference>
<protein>
    <submittedName>
        <fullName evidence="2">Aldo_ket_red domain-containing protein</fullName>
    </submittedName>
</protein>
<organism evidence="2">
    <name type="scientific">Mesocestoides corti</name>
    <name type="common">Flatworm</name>
    <dbReference type="NCBI Taxonomy" id="53468"/>
    <lineage>
        <taxon>Eukaryota</taxon>
        <taxon>Metazoa</taxon>
        <taxon>Spiralia</taxon>
        <taxon>Lophotrochozoa</taxon>
        <taxon>Platyhelminthes</taxon>
        <taxon>Cestoda</taxon>
        <taxon>Eucestoda</taxon>
        <taxon>Cyclophyllidea</taxon>
        <taxon>Mesocestoididae</taxon>
        <taxon>Mesocestoides</taxon>
    </lineage>
</organism>
<feature type="domain" description="NADP-dependent oxidoreductase" evidence="1">
    <location>
        <begin position="27"/>
        <end position="80"/>
    </location>
</feature>
<accession>A0A5K3FYD8</accession>
<proteinExistence type="predicted"/>
<evidence type="ECO:0000259" key="1">
    <source>
        <dbReference type="Pfam" id="PF00248"/>
    </source>
</evidence>
<dbReference type="WBParaSite" id="MCU_011787-RB">
    <property type="protein sequence ID" value="MCU_011787-RB"/>
    <property type="gene ID" value="MCU_011787"/>
</dbReference>
<evidence type="ECO:0000313" key="2">
    <source>
        <dbReference type="WBParaSite" id="MCU_011787-RB"/>
    </source>
</evidence>
<dbReference type="Pfam" id="PF00248">
    <property type="entry name" value="Aldo_ket_red"/>
    <property type="match status" value="1"/>
</dbReference>
<dbReference type="SUPFAM" id="SSF51430">
    <property type="entry name" value="NAD(P)-linked oxidoreductase"/>
    <property type="match status" value="1"/>
</dbReference>
<dbReference type="InterPro" id="IPR036812">
    <property type="entry name" value="NAD(P)_OxRdtase_dom_sf"/>
</dbReference>